<gene>
    <name evidence="4" type="ORF">KUTeg_004630</name>
</gene>
<evidence type="ECO:0000256" key="1">
    <source>
        <dbReference type="SAM" id="Coils"/>
    </source>
</evidence>
<dbReference type="PANTHER" id="PTHR46766">
    <property type="entry name" value="GLUTAMINE-RICH PROTEIN 2"/>
    <property type="match status" value="1"/>
</dbReference>
<keyword evidence="1" id="KW-0175">Coiled coil</keyword>
<feature type="coiled-coil region" evidence="1">
    <location>
        <begin position="37"/>
        <end position="105"/>
    </location>
</feature>
<keyword evidence="5" id="KW-1185">Reference proteome</keyword>
<comment type="caution">
    <text evidence="4">The sequence shown here is derived from an EMBL/GenBank/DDBJ whole genome shotgun (WGS) entry which is preliminary data.</text>
</comment>
<evidence type="ECO:0000259" key="3">
    <source>
        <dbReference type="Pfam" id="PF16043"/>
    </source>
</evidence>
<feature type="region of interest" description="Disordered" evidence="2">
    <location>
        <begin position="217"/>
        <end position="263"/>
    </location>
</feature>
<feature type="region of interest" description="Disordered" evidence="2">
    <location>
        <begin position="1"/>
        <end position="27"/>
    </location>
</feature>
<evidence type="ECO:0000313" key="4">
    <source>
        <dbReference type="EMBL" id="KAJ8317816.1"/>
    </source>
</evidence>
<dbReference type="Proteomes" id="UP001217089">
    <property type="component" value="Unassembled WGS sequence"/>
</dbReference>
<feature type="compositionally biased region" description="Pro residues" evidence="2">
    <location>
        <begin position="975"/>
        <end position="984"/>
    </location>
</feature>
<protein>
    <recommendedName>
        <fullName evidence="3">DUF4795 domain-containing protein</fullName>
    </recommendedName>
</protein>
<evidence type="ECO:0000313" key="5">
    <source>
        <dbReference type="Proteomes" id="UP001217089"/>
    </source>
</evidence>
<accession>A0ABQ9FNT0</accession>
<reference evidence="4 5" key="1">
    <citation type="submission" date="2022-12" db="EMBL/GenBank/DDBJ databases">
        <title>Chromosome-level genome of Tegillarca granosa.</title>
        <authorList>
            <person name="Kim J."/>
        </authorList>
    </citation>
    <scope>NUCLEOTIDE SEQUENCE [LARGE SCALE GENOMIC DNA]</scope>
    <source>
        <strain evidence="4">Teg-2019</strain>
        <tissue evidence="4">Adductor muscle</tissue>
    </source>
</reference>
<sequence>MGQNAINNQSRPASSRPSTRMSSPGPSAELLDILERLGKLTDDHETLKARVDALELNEELKNKLDKSALDNLNISGDFLDQLAQLKEDLKELQDAREKINADESASSSIALLKASSILLKVKKIARSKRLVPLSESEEGEENTTSSDGEIVEPTSEGILADIHEREMQKIAMEALLLKVNTLEDRFRVLQEMSVSDDSAYQSDVSDLKGWLNQMEKREDPLAGMRTTASVTPPSSTEPKKKTSEEDAIEKTTSGTTASKSEELKKKYDEKFTAEIMEIFETLDQPDEPSPMTPPNTEDLPLQSPVALYDTNKKIKALAQVLNDQLHTLRDKLFALDHDLKRMAKGIEFALHRARGGGMSDMEKLFGRNSQNILTNQNISKDILTNKIDSKDLQTNQIKDQDLVPMQNGDNDEKSFDKLKEILEGDEIRVIDLKKKLGKKEGLVDSDALSRAQQAILQLQAEVEKLHNTTKDIIEENNNRNKQIDVISQLEWYRQLDQFIQGLQLTQVKLDQFIQGLQLTQVKLDQFRQVYIYSKHRLRFSQLDQFIQGLQLTWVKLDQFRQVYIYSKHRLRFSQLDQFIQGLQLTWVKVFTVRSVHTGFTVNRSLDFCDQCFDIIHPLDFGIQFKQTLLLYNYYLNDLFQYCDKLQEIKADKEYVQMEVDVEDNMKTSYKQLNDDLDGKLDRLELDPLKEWLESKLKALNDKLKRHQLQSVEWTEDDAAGIRKQLIQRFHCISCDRPVDLVPTGPVPSLPTNTGLPPTRSPRPYTTFELDQIRQHAKSFNIQIHGRVGSSADSIYTSKYTLLNFSIGNSPDLITVRTYVGIDKPGIRFASPEVSDYYATTRPCGGSHTLTHPHKRITRIAMANIRYLEYKENAYEANISSIKTYSKVPFICLEKMMEPSILYTKFERCKMNFFVADEITMVASQQQKTRTQRPVSARVPQSPRPTSARVTSRPQSARQGGSGQGTPGPESSHTTPVPPESPPPEVAVQDHAVQIEVPTTGEN</sequence>
<feature type="coiled-coil region" evidence="1">
    <location>
        <begin position="666"/>
        <end position="716"/>
    </location>
</feature>
<feature type="region of interest" description="Disordered" evidence="2">
    <location>
        <begin position="132"/>
        <end position="154"/>
    </location>
</feature>
<evidence type="ECO:0000256" key="2">
    <source>
        <dbReference type="SAM" id="MobiDB-lite"/>
    </source>
</evidence>
<dbReference type="PANTHER" id="PTHR46766:SF1">
    <property type="entry name" value="GLUTAMINE-RICH PROTEIN 2"/>
    <property type="match status" value="1"/>
</dbReference>
<proteinExistence type="predicted"/>
<feature type="domain" description="DUF4795" evidence="3">
    <location>
        <begin position="662"/>
        <end position="764"/>
    </location>
</feature>
<name>A0ABQ9FNT0_TEGGR</name>
<feature type="region of interest" description="Disordered" evidence="2">
    <location>
        <begin position="924"/>
        <end position="1002"/>
    </location>
</feature>
<dbReference type="InterPro" id="IPR032013">
    <property type="entry name" value="DUF4795"/>
</dbReference>
<feature type="coiled-coil region" evidence="1">
    <location>
        <begin position="448"/>
        <end position="475"/>
    </location>
</feature>
<dbReference type="EMBL" id="JARBDR010000222">
    <property type="protein sequence ID" value="KAJ8317816.1"/>
    <property type="molecule type" value="Genomic_DNA"/>
</dbReference>
<feature type="compositionally biased region" description="Polar residues" evidence="2">
    <location>
        <begin position="1"/>
        <end position="25"/>
    </location>
</feature>
<dbReference type="Pfam" id="PF16043">
    <property type="entry name" value="DUF4795"/>
    <property type="match status" value="1"/>
</dbReference>
<organism evidence="4 5">
    <name type="scientific">Tegillarca granosa</name>
    <name type="common">Malaysian cockle</name>
    <name type="synonym">Anadara granosa</name>
    <dbReference type="NCBI Taxonomy" id="220873"/>
    <lineage>
        <taxon>Eukaryota</taxon>
        <taxon>Metazoa</taxon>
        <taxon>Spiralia</taxon>
        <taxon>Lophotrochozoa</taxon>
        <taxon>Mollusca</taxon>
        <taxon>Bivalvia</taxon>
        <taxon>Autobranchia</taxon>
        <taxon>Pteriomorphia</taxon>
        <taxon>Arcoida</taxon>
        <taxon>Arcoidea</taxon>
        <taxon>Arcidae</taxon>
        <taxon>Tegillarca</taxon>
    </lineage>
</organism>
<feature type="compositionally biased region" description="Polar residues" evidence="2">
    <location>
        <begin position="226"/>
        <end position="236"/>
    </location>
</feature>
<feature type="compositionally biased region" description="Polar residues" evidence="2">
    <location>
        <begin position="924"/>
        <end position="933"/>
    </location>
</feature>
<feature type="compositionally biased region" description="Polar residues" evidence="2">
    <location>
        <begin position="943"/>
        <end position="958"/>
    </location>
</feature>